<dbReference type="Gene3D" id="3.40.50.880">
    <property type="match status" value="1"/>
</dbReference>
<dbReference type="CDD" id="cd01743">
    <property type="entry name" value="GATase1_Anthranilate_Synthase"/>
    <property type="match status" value="1"/>
</dbReference>
<dbReference type="PANTHER" id="PTHR43418:SF4">
    <property type="entry name" value="MULTIFUNCTIONAL TRYPTOPHAN BIOSYNTHESIS PROTEIN"/>
    <property type="match status" value="1"/>
</dbReference>
<dbReference type="PRINTS" id="PR00099">
    <property type="entry name" value="CPSGATASE"/>
</dbReference>
<dbReference type="PRINTS" id="PR00096">
    <property type="entry name" value="GATASE"/>
</dbReference>
<sequence>MVIVIDNYDSFTFNLVQRMGEIDPSIEIKVFRNDEITTEEIESLGPSRLLISPGPCTPSEAGISVSCVEKFLGKIPILGVCLGHQSIGQCLGGDIVRAPELMHGKTDAIMHDDKGLFAGLPNPFIATRYHSLVIEPSSIPDSLEVSAWTDTGNVRQIMGVRHRQHKMEGWQFHPESFLTEPGIELISRFLDW</sequence>
<keyword evidence="3" id="KW-0456">Lyase</keyword>
<dbReference type="PROSITE" id="PS51273">
    <property type="entry name" value="GATASE_TYPE_1"/>
    <property type="match status" value="1"/>
</dbReference>
<dbReference type="Pfam" id="PF00117">
    <property type="entry name" value="GATase"/>
    <property type="match status" value="1"/>
</dbReference>
<dbReference type="InterPro" id="IPR029062">
    <property type="entry name" value="Class_I_gatase-like"/>
</dbReference>
<dbReference type="RefSeq" id="WP_068264013.1">
    <property type="nucleotide sequence ID" value="NZ_LWSK01000054.1"/>
</dbReference>
<evidence type="ECO:0000259" key="2">
    <source>
        <dbReference type="Pfam" id="PF00117"/>
    </source>
</evidence>
<dbReference type="AlphaFoldDB" id="A0A5B1CFM9"/>
<dbReference type="EC" id="4.1.3.27" evidence="3"/>
<gene>
    <name evidence="3" type="primary">trpG</name>
    <name evidence="3" type="ORF">LF1_18780</name>
</gene>
<dbReference type="EMBL" id="VRLW01000001">
    <property type="protein sequence ID" value="KAA1259346.1"/>
    <property type="molecule type" value="Genomic_DNA"/>
</dbReference>
<evidence type="ECO:0000256" key="1">
    <source>
        <dbReference type="ARBA" id="ARBA00022962"/>
    </source>
</evidence>
<dbReference type="OrthoDB" id="9804328at2"/>
<dbReference type="Proteomes" id="UP000322699">
    <property type="component" value="Unassembled WGS sequence"/>
</dbReference>
<reference evidence="3 4" key="1">
    <citation type="submission" date="2019-08" db="EMBL/GenBank/DDBJ databases">
        <title>Deep-cultivation of Planctomycetes and their phenomic and genomic characterization uncovers novel biology.</title>
        <authorList>
            <person name="Wiegand S."/>
            <person name="Jogler M."/>
            <person name="Boedeker C."/>
            <person name="Pinto D."/>
            <person name="Vollmers J."/>
            <person name="Rivas-Marin E."/>
            <person name="Kohn T."/>
            <person name="Peeters S.H."/>
            <person name="Heuer A."/>
            <person name="Rast P."/>
            <person name="Oberbeckmann S."/>
            <person name="Bunk B."/>
            <person name="Jeske O."/>
            <person name="Meyerdierks A."/>
            <person name="Storesund J.E."/>
            <person name="Kallscheuer N."/>
            <person name="Luecker S."/>
            <person name="Lage O.M."/>
            <person name="Pohl T."/>
            <person name="Merkel B.J."/>
            <person name="Hornburger P."/>
            <person name="Mueller R.-W."/>
            <person name="Bruemmer F."/>
            <person name="Labrenz M."/>
            <person name="Spormann A.M."/>
            <person name="Op Den Camp H."/>
            <person name="Overmann J."/>
            <person name="Amann R."/>
            <person name="Jetten M.S.M."/>
            <person name="Mascher T."/>
            <person name="Medema M.H."/>
            <person name="Devos D.P."/>
            <person name="Kaster A.-K."/>
            <person name="Ovreas L."/>
            <person name="Rohde M."/>
            <person name="Galperin M.Y."/>
            <person name="Jogler C."/>
        </authorList>
    </citation>
    <scope>NUCLEOTIDE SEQUENCE [LARGE SCALE GENOMIC DNA]</scope>
    <source>
        <strain evidence="3 4">LF1</strain>
    </source>
</reference>
<accession>A0A5B1CFM9</accession>
<dbReference type="InterPro" id="IPR006221">
    <property type="entry name" value="TrpG/PapA_dom"/>
</dbReference>
<dbReference type="GO" id="GO:0000162">
    <property type="term" value="P:L-tryptophan biosynthetic process"/>
    <property type="evidence" value="ECO:0007669"/>
    <property type="project" value="TreeGrafter"/>
</dbReference>
<keyword evidence="4" id="KW-1185">Reference proteome</keyword>
<dbReference type="GO" id="GO:0004049">
    <property type="term" value="F:anthranilate synthase activity"/>
    <property type="evidence" value="ECO:0007669"/>
    <property type="project" value="UniProtKB-EC"/>
</dbReference>
<proteinExistence type="predicted"/>
<feature type="domain" description="Glutamine amidotransferase" evidence="2">
    <location>
        <begin position="4"/>
        <end position="190"/>
    </location>
</feature>
<evidence type="ECO:0000313" key="3">
    <source>
        <dbReference type="EMBL" id="KAA1259346.1"/>
    </source>
</evidence>
<organism evidence="3 4">
    <name type="scientific">Rubripirellula obstinata</name>
    <dbReference type="NCBI Taxonomy" id="406547"/>
    <lineage>
        <taxon>Bacteria</taxon>
        <taxon>Pseudomonadati</taxon>
        <taxon>Planctomycetota</taxon>
        <taxon>Planctomycetia</taxon>
        <taxon>Pirellulales</taxon>
        <taxon>Pirellulaceae</taxon>
        <taxon>Rubripirellula</taxon>
    </lineage>
</organism>
<keyword evidence="1" id="KW-0315">Glutamine amidotransferase</keyword>
<name>A0A5B1CFM9_9BACT</name>
<dbReference type="GO" id="GO:0005829">
    <property type="term" value="C:cytosol"/>
    <property type="evidence" value="ECO:0007669"/>
    <property type="project" value="TreeGrafter"/>
</dbReference>
<protein>
    <submittedName>
        <fullName evidence="3">Anthranilate synthase component 2</fullName>
        <ecNumber evidence="3">4.1.3.27</ecNumber>
    </submittedName>
</protein>
<dbReference type="InterPro" id="IPR050472">
    <property type="entry name" value="Anth_synth/Amidotransfase"/>
</dbReference>
<dbReference type="InterPro" id="IPR017926">
    <property type="entry name" value="GATASE"/>
</dbReference>
<evidence type="ECO:0000313" key="4">
    <source>
        <dbReference type="Proteomes" id="UP000322699"/>
    </source>
</evidence>
<dbReference type="NCBIfam" id="TIGR00566">
    <property type="entry name" value="trpG_papA"/>
    <property type="match status" value="1"/>
</dbReference>
<dbReference type="FunFam" id="3.40.50.880:FF:000003">
    <property type="entry name" value="Anthranilate synthase component II"/>
    <property type="match status" value="1"/>
</dbReference>
<dbReference type="PRINTS" id="PR00097">
    <property type="entry name" value="ANTSNTHASEII"/>
</dbReference>
<dbReference type="PANTHER" id="PTHR43418">
    <property type="entry name" value="MULTIFUNCTIONAL TRYPTOPHAN BIOSYNTHESIS PROTEIN-RELATED"/>
    <property type="match status" value="1"/>
</dbReference>
<comment type="caution">
    <text evidence="3">The sequence shown here is derived from an EMBL/GenBank/DDBJ whole genome shotgun (WGS) entry which is preliminary data.</text>
</comment>
<dbReference type="SUPFAM" id="SSF52317">
    <property type="entry name" value="Class I glutamine amidotransferase-like"/>
    <property type="match status" value="1"/>
</dbReference>